<dbReference type="EMBL" id="BMXA01000001">
    <property type="protein sequence ID" value="GGZ99267.1"/>
    <property type="molecule type" value="Genomic_DNA"/>
</dbReference>
<gene>
    <name evidence="2" type="ORF">GCM10008090_04810</name>
</gene>
<sequence length="298" mass="33200">MMVLTAGLGGLMVFSSGLSGIKDELFSQDQVKLGKQQRYVLTRQACTIKDQQSRNCDFSKPIQVLVYGNSHEPDGYNILTEIMADRSDVNLIMFGGTNFCHIHVSEKGDIVSDVKKRACSDRVSSLNLEFVKGLDYIVYSSNKPFADNKRGDWDAFRRLKQMNPDVGLVVIGTYFNTQQECAEVANRFGSVDACKATEYLSYSGRGESRSNQAKKLSEGVDYVYLDKFLAACGDSDLTNESCVVDARGEPMYYDGHHLSLGFAQFIGEQFKEVYADTLRELGLLPGSRNSIERQSSQN</sequence>
<feature type="domain" description="SGNH" evidence="1">
    <location>
        <begin position="46"/>
        <end position="271"/>
    </location>
</feature>
<evidence type="ECO:0000259" key="1">
    <source>
        <dbReference type="Pfam" id="PF19040"/>
    </source>
</evidence>
<reference evidence="2" key="2">
    <citation type="submission" date="2020-09" db="EMBL/GenBank/DDBJ databases">
        <authorList>
            <person name="Sun Q."/>
            <person name="Kim S."/>
        </authorList>
    </citation>
    <scope>NUCLEOTIDE SEQUENCE</scope>
    <source>
        <strain evidence="2">KCTC 12711</strain>
    </source>
</reference>
<comment type="caution">
    <text evidence="2">The sequence shown here is derived from an EMBL/GenBank/DDBJ whole genome shotgun (WGS) entry which is preliminary data.</text>
</comment>
<name>A0A918VII5_9GAMM</name>
<accession>A0A918VII5</accession>
<organism evidence="2 3">
    <name type="scientific">Arenicella chitinivorans</name>
    <dbReference type="NCBI Taxonomy" id="1329800"/>
    <lineage>
        <taxon>Bacteria</taxon>
        <taxon>Pseudomonadati</taxon>
        <taxon>Pseudomonadota</taxon>
        <taxon>Gammaproteobacteria</taxon>
        <taxon>Arenicellales</taxon>
        <taxon>Arenicellaceae</taxon>
        <taxon>Arenicella</taxon>
    </lineage>
</organism>
<evidence type="ECO:0000313" key="2">
    <source>
        <dbReference type="EMBL" id="GGZ99267.1"/>
    </source>
</evidence>
<proteinExistence type="predicted"/>
<evidence type="ECO:0000313" key="3">
    <source>
        <dbReference type="Proteomes" id="UP000614811"/>
    </source>
</evidence>
<keyword evidence="3" id="KW-1185">Reference proteome</keyword>
<reference evidence="2" key="1">
    <citation type="journal article" date="2014" name="Int. J. Syst. Evol. Microbiol.">
        <title>Complete genome sequence of Corynebacterium casei LMG S-19264T (=DSM 44701T), isolated from a smear-ripened cheese.</title>
        <authorList>
            <consortium name="US DOE Joint Genome Institute (JGI-PGF)"/>
            <person name="Walter F."/>
            <person name="Albersmeier A."/>
            <person name="Kalinowski J."/>
            <person name="Ruckert C."/>
        </authorList>
    </citation>
    <scope>NUCLEOTIDE SEQUENCE</scope>
    <source>
        <strain evidence="2">KCTC 12711</strain>
    </source>
</reference>
<protein>
    <recommendedName>
        <fullName evidence="1">SGNH domain-containing protein</fullName>
    </recommendedName>
</protein>
<dbReference type="Pfam" id="PF19040">
    <property type="entry name" value="SGNH"/>
    <property type="match status" value="1"/>
</dbReference>
<dbReference type="Proteomes" id="UP000614811">
    <property type="component" value="Unassembled WGS sequence"/>
</dbReference>
<dbReference type="AlphaFoldDB" id="A0A918VII5"/>
<dbReference type="InterPro" id="IPR043968">
    <property type="entry name" value="SGNH"/>
</dbReference>